<dbReference type="AlphaFoldDB" id="A0A377STK1"/>
<dbReference type="GO" id="GO:0005524">
    <property type="term" value="F:ATP binding"/>
    <property type="evidence" value="ECO:0007669"/>
    <property type="project" value="UniProtKB-UniRule"/>
</dbReference>
<name>A0A377STK1_9NEIS</name>
<dbReference type="RefSeq" id="WP_115229272.1">
    <property type="nucleotide sequence ID" value="NZ_CAWOLO010000004.1"/>
</dbReference>
<dbReference type="CDD" id="cd00882">
    <property type="entry name" value="Ras_like_GTPase"/>
    <property type="match status" value="1"/>
</dbReference>
<dbReference type="Proteomes" id="UP000295794">
    <property type="component" value="Unassembled WGS sequence"/>
</dbReference>
<keyword evidence="1" id="KW-0547">Nucleotide-binding</keyword>
<evidence type="ECO:0000256" key="1">
    <source>
        <dbReference type="PIRNR" id="PIRNR036409"/>
    </source>
</evidence>
<dbReference type="PANTHER" id="PTHR40453:SF2">
    <property type="entry name" value="ACETATE KINASE EUTP-RELATED"/>
    <property type="match status" value="1"/>
</dbReference>
<evidence type="ECO:0000313" key="2">
    <source>
        <dbReference type="EMBL" id="STR45351.1"/>
    </source>
</evidence>
<proteinExistence type="inferred from homology"/>
<comment type="similarity">
    <text evidence="1">Belongs to the EutP/PduV family.</text>
</comment>
<protein>
    <submittedName>
        <fullName evidence="2">Ethanolamine utilization protein EutP</fullName>
    </submittedName>
</protein>
<accession>A0A377STK1</accession>
<dbReference type="Gene3D" id="3.40.50.300">
    <property type="entry name" value="P-loop containing nucleotide triphosphate hydrolases"/>
    <property type="match status" value="1"/>
</dbReference>
<organism evidence="2 4">
    <name type="scientific">Iodobacter fluviatilis</name>
    <dbReference type="NCBI Taxonomy" id="537"/>
    <lineage>
        <taxon>Bacteria</taxon>
        <taxon>Pseudomonadati</taxon>
        <taxon>Pseudomonadota</taxon>
        <taxon>Betaproteobacteria</taxon>
        <taxon>Neisseriales</taxon>
        <taxon>Chitinibacteraceae</taxon>
        <taxon>Iodobacter</taxon>
    </lineage>
</organism>
<reference evidence="2 4" key="1">
    <citation type="submission" date="2018-06" db="EMBL/GenBank/DDBJ databases">
        <authorList>
            <consortium name="Pathogen Informatics"/>
            <person name="Doyle S."/>
        </authorList>
    </citation>
    <scope>NUCLEOTIDE SEQUENCE [LARGE SCALE GENOMIC DNA]</scope>
    <source>
        <strain evidence="2 4">NCTC11159</strain>
    </source>
</reference>
<dbReference type="PIRSF" id="PIRSF036409">
    <property type="entry name" value="EutP_PduV"/>
    <property type="match status" value="1"/>
</dbReference>
<reference evidence="3 5" key="2">
    <citation type="submission" date="2019-03" db="EMBL/GenBank/DDBJ databases">
        <title>Genomic Encyclopedia of Type Strains, Phase IV (KMG-IV): sequencing the most valuable type-strain genomes for metagenomic binning, comparative biology and taxonomic classification.</title>
        <authorList>
            <person name="Goeker M."/>
        </authorList>
    </citation>
    <scope>NUCLEOTIDE SEQUENCE [LARGE SCALE GENOMIC DNA]</scope>
    <source>
        <strain evidence="3 5">DSM 3764</strain>
    </source>
</reference>
<sequence>MQKTIRYAMVGSVAAGKSTLFHAMQGDGLVAQKTQALEFDGKGGVDTPGEFFNHPRLYSALINTVNDVDVLVYVHAANDMQYRMPPGLLSVYGGKRVLGVISQIDLDDADPDAVKAMLREHGFMGEIFQVSSYWPETVAALKFSLMGSTEQDCLPQGVIRV</sequence>
<dbReference type="InterPro" id="IPR027417">
    <property type="entry name" value="P-loop_NTPase"/>
</dbReference>
<dbReference type="Proteomes" id="UP000255108">
    <property type="component" value="Unassembled WGS sequence"/>
</dbReference>
<dbReference type="GO" id="GO:0006576">
    <property type="term" value="P:biogenic amine metabolic process"/>
    <property type="evidence" value="ECO:0007669"/>
    <property type="project" value="InterPro"/>
</dbReference>
<dbReference type="PANTHER" id="PTHR40453">
    <property type="entry name" value="PROTEIN YOEF"/>
    <property type="match status" value="1"/>
</dbReference>
<dbReference type="Pfam" id="PF10662">
    <property type="entry name" value="PduV-EutP"/>
    <property type="match status" value="1"/>
</dbReference>
<dbReference type="InterPro" id="IPR012381">
    <property type="entry name" value="EutP_PduV"/>
</dbReference>
<gene>
    <name evidence="3" type="ORF">EV682_10414</name>
    <name evidence="2" type="ORF">NCTC11159_03922</name>
</gene>
<evidence type="ECO:0000313" key="5">
    <source>
        <dbReference type="Proteomes" id="UP000295794"/>
    </source>
</evidence>
<dbReference type="OrthoDB" id="8586209at2"/>
<evidence type="ECO:0000313" key="3">
    <source>
        <dbReference type="EMBL" id="TCU87850.1"/>
    </source>
</evidence>
<keyword evidence="5" id="KW-1185">Reference proteome</keyword>
<dbReference type="EMBL" id="SMBT01000004">
    <property type="protein sequence ID" value="TCU87850.1"/>
    <property type="molecule type" value="Genomic_DNA"/>
</dbReference>
<dbReference type="SUPFAM" id="SSF52540">
    <property type="entry name" value="P-loop containing nucleoside triphosphate hydrolases"/>
    <property type="match status" value="1"/>
</dbReference>
<dbReference type="EMBL" id="UGHR01000004">
    <property type="protein sequence ID" value="STR45351.1"/>
    <property type="molecule type" value="Genomic_DNA"/>
</dbReference>
<evidence type="ECO:0000313" key="4">
    <source>
        <dbReference type="Proteomes" id="UP000255108"/>
    </source>
</evidence>